<evidence type="ECO:0000313" key="2">
    <source>
        <dbReference type="Proteomes" id="UP001610446"/>
    </source>
</evidence>
<dbReference type="EMBL" id="JBFXLU010000091">
    <property type="protein sequence ID" value="KAL2843332.1"/>
    <property type="molecule type" value="Genomic_DNA"/>
</dbReference>
<protein>
    <recommendedName>
        <fullName evidence="3">F-box domain-containing protein</fullName>
    </recommendedName>
</protein>
<name>A0ABR4JU66_9EURO</name>
<proteinExistence type="predicted"/>
<evidence type="ECO:0000313" key="1">
    <source>
        <dbReference type="EMBL" id="KAL2843332.1"/>
    </source>
</evidence>
<evidence type="ECO:0008006" key="3">
    <source>
        <dbReference type="Google" id="ProtNLM"/>
    </source>
</evidence>
<accession>A0ABR4JU66</accession>
<dbReference type="Proteomes" id="UP001610446">
    <property type="component" value="Unassembled WGS sequence"/>
</dbReference>
<organism evidence="1 2">
    <name type="scientific">Aspergillus pseudoustus</name>
    <dbReference type="NCBI Taxonomy" id="1810923"/>
    <lineage>
        <taxon>Eukaryota</taxon>
        <taxon>Fungi</taxon>
        <taxon>Dikarya</taxon>
        <taxon>Ascomycota</taxon>
        <taxon>Pezizomycotina</taxon>
        <taxon>Eurotiomycetes</taxon>
        <taxon>Eurotiomycetidae</taxon>
        <taxon>Eurotiales</taxon>
        <taxon>Aspergillaceae</taxon>
        <taxon>Aspergillus</taxon>
        <taxon>Aspergillus subgen. Nidulantes</taxon>
    </lineage>
</organism>
<dbReference type="InterPro" id="IPR032675">
    <property type="entry name" value="LRR_dom_sf"/>
</dbReference>
<comment type="caution">
    <text evidence="1">The sequence shown here is derived from an EMBL/GenBank/DDBJ whole genome shotgun (WGS) entry which is preliminary data.</text>
</comment>
<dbReference type="Gene3D" id="3.80.10.10">
    <property type="entry name" value="Ribonuclease Inhibitor"/>
    <property type="match status" value="1"/>
</dbReference>
<reference evidence="1 2" key="1">
    <citation type="submission" date="2024-07" db="EMBL/GenBank/DDBJ databases">
        <title>Section-level genome sequencing and comparative genomics of Aspergillus sections Usti and Cavernicolus.</title>
        <authorList>
            <consortium name="Lawrence Berkeley National Laboratory"/>
            <person name="Nybo J.L."/>
            <person name="Vesth T.C."/>
            <person name="Theobald S."/>
            <person name="Frisvad J.C."/>
            <person name="Larsen T.O."/>
            <person name="Kjaerboelling I."/>
            <person name="Rothschild-Mancinelli K."/>
            <person name="Lyhne E.K."/>
            <person name="Kogle M.E."/>
            <person name="Barry K."/>
            <person name="Clum A."/>
            <person name="Na H."/>
            <person name="Ledsgaard L."/>
            <person name="Lin J."/>
            <person name="Lipzen A."/>
            <person name="Kuo A."/>
            <person name="Riley R."/>
            <person name="Mondo S."/>
            <person name="Labutti K."/>
            <person name="Haridas S."/>
            <person name="Pangalinan J."/>
            <person name="Salamov A.A."/>
            <person name="Simmons B.A."/>
            <person name="Magnuson J.K."/>
            <person name="Chen J."/>
            <person name="Drula E."/>
            <person name="Henrissat B."/>
            <person name="Wiebenga A."/>
            <person name="Lubbers R.J."/>
            <person name="Gomes A.C."/>
            <person name="Makela M.R."/>
            <person name="Stajich J."/>
            <person name="Grigoriev I.V."/>
            <person name="Mortensen U.H."/>
            <person name="De Vries R.P."/>
            <person name="Baker S.E."/>
            <person name="Andersen M.R."/>
        </authorList>
    </citation>
    <scope>NUCLEOTIDE SEQUENCE [LARGE SCALE GENOMIC DNA]</scope>
    <source>
        <strain evidence="1 2">CBS 123904</strain>
    </source>
</reference>
<gene>
    <name evidence="1" type="ORF">BJY01DRAFT_248715</name>
</gene>
<sequence length="354" mass="40313">MLTRTTSSPKLATVIDLSLLKSIDITLDRYINLFVDLAPSLIGLERLFARVSPLRLHNFSSVKFPTDCQEAITAVLAVKPLKYLCLRGLRETTNLHRILAHHGPTLHGLSLEPYERDHHTGPENGCYRYPKWATTDIALLAETCPNIVELRIQIRRTEGNAQECELYRALGRMLPKLRTLILDLHFDPREEGPDAETMRKMRPVQFEDEEVEEIIVDAPLFRTTLINAATDETLALGIWNLISRSQSSRFLQNLRIAPFGLEMYSIDECYYLIFLARSFLVSRSSKRDENPSVNEMGKMGWTVWQEENYGPVEDCELPQGADEVVALLWPALVGRDSWETGWASFPLEDGVIVN</sequence>
<keyword evidence="2" id="KW-1185">Reference proteome</keyword>